<feature type="region of interest" description="Disordered" evidence="1">
    <location>
        <begin position="1"/>
        <end position="28"/>
    </location>
</feature>
<sequence>MENLQKQHVELKQHSTPQEKKEISKISKHKKKGIFLFRRVEKGRTKI</sequence>
<gene>
    <name evidence="2" type="ORF">MANES_15G097800</name>
</gene>
<protein>
    <submittedName>
        <fullName evidence="2">Uncharacterized protein</fullName>
    </submittedName>
</protein>
<reference evidence="2" key="1">
    <citation type="submission" date="2016-02" db="EMBL/GenBank/DDBJ databases">
        <title>WGS assembly of Manihot esculenta.</title>
        <authorList>
            <person name="Bredeson J.V."/>
            <person name="Prochnik S.E."/>
            <person name="Lyons J.B."/>
            <person name="Schmutz J."/>
            <person name="Grimwood J."/>
            <person name="Vrebalov J."/>
            <person name="Bart R.S."/>
            <person name="Amuge T."/>
            <person name="Ferguson M.E."/>
            <person name="Green R."/>
            <person name="Putnam N."/>
            <person name="Stites J."/>
            <person name="Rounsley S."/>
            <person name="Rokhsar D.S."/>
        </authorList>
    </citation>
    <scope>NUCLEOTIDE SEQUENCE [LARGE SCALE GENOMIC DNA]</scope>
    <source>
        <tissue evidence="2">Leaf</tissue>
    </source>
</reference>
<evidence type="ECO:0000313" key="2">
    <source>
        <dbReference type="EMBL" id="OAY28834.1"/>
    </source>
</evidence>
<name>A0A2C9UER3_MANES</name>
<feature type="compositionally biased region" description="Basic and acidic residues" evidence="1">
    <location>
        <begin position="1"/>
        <end position="25"/>
    </location>
</feature>
<dbReference type="EMBL" id="CM004401">
    <property type="protein sequence ID" value="OAY28834.1"/>
    <property type="molecule type" value="Genomic_DNA"/>
</dbReference>
<accession>A0A2C9UER3</accession>
<dbReference type="AlphaFoldDB" id="A0A2C9UER3"/>
<evidence type="ECO:0000256" key="1">
    <source>
        <dbReference type="SAM" id="MobiDB-lite"/>
    </source>
</evidence>
<proteinExistence type="predicted"/>
<organism evidence="2">
    <name type="scientific">Manihot esculenta</name>
    <name type="common">Cassava</name>
    <name type="synonym">Jatropha manihot</name>
    <dbReference type="NCBI Taxonomy" id="3983"/>
    <lineage>
        <taxon>Eukaryota</taxon>
        <taxon>Viridiplantae</taxon>
        <taxon>Streptophyta</taxon>
        <taxon>Embryophyta</taxon>
        <taxon>Tracheophyta</taxon>
        <taxon>Spermatophyta</taxon>
        <taxon>Magnoliopsida</taxon>
        <taxon>eudicotyledons</taxon>
        <taxon>Gunneridae</taxon>
        <taxon>Pentapetalae</taxon>
        <taxon>rosids</taxon>
        <taxon>fabids</taxon>
        <taxon>Malpighiales</taxon>
        <taxon>Euphorbiaceae</taxon>
        <taxon>Crotonoideae</taxon>
        <taxon>Manihoteae</taxon>
        <taxon>Manihot</taxon>
    </lineage>
</organism>